<sequence>MKAVHWWALAVVGAFALAGCARMGPAAGGVFAVQGVGNDFVAQLSGREEVPANDSRARGNALFGLSADGSELHYKLIVANIENVVASHIHLAPAGANGPVVAFLYGPAAPGGGRSDGVLAEGTITAANLVGPLAGHPLSDLIAAMEAGNAYVNVHTNDGVAPPNTGPGDIPGGEVRGQVRPTH</sequence>
<reference evidence="4 5" key="1">
    <citation type="submission" date="2018-08" db="EMBL/GenBank/DDBJ databases">
        <title>Meiothermus terrae DSM 26712 genome sequencing project.</title>
        <authorList>
            <person name="Da Costa M.S."/>
            <person name="Albuquerque L."/>
            <person name="Raposo P."/>
            <person name="Froufe H.J.C."/>
            <person name="Barroso C.S."/>
            <person name="Egas C."/>
        </authorList>
    </citation>
    <scope>NUCLEOTIDE SEQUENCE [LARGE SCALE GENOMIC DNA]</scope>
    <source>
        <strain evidence="4 5">DSM 26712</strain>
    </source>
</reference>
<feature type="chain" id="PRO_5017214311" evidence="2">
    <location>
        <begin position="24"/>
        <end position="183"/>
    </location>
</feature>
<evidence type="ECO:0000256" key="1">
    <source>
        <dbReference type="SAM" id="MobiDB-lite"/>
    </source>
</evidence>
<gene>
    <name evidence="4" type="ORF">Mterra_02225</name>
</gene>
<keyword evidence="5" id="KW-1185">Reference proteome</keyword>
<evidence type="ECO:0000256" key="2">
    <source>
        <dbReference type="SAM" id="SignalP"/>
    </source>
</evidence>
<dbReference type="InterPro" id="IPR010895">
    <property type="entry name" value="CHRD"/>
</dbReference>
<accession>A0A399EG29</accession>
<feature type="signal peptide" evidence="2">
    <location>
        <begin position="1"/>
        <end position="23"/>
    </location>
</feature>
<dbReference type="AlphaFoldDB" id="A0A399EG29"/>
<dbReference type="Proteomes" id="UP000265715">
    <property type="component" value="Unassembled WGS sequence"/>
</dbReference>
<evidence type="ECO:0000259" key="3">
    <source>
        <dbReference type="PROSITE" id="PS50933"/>
    </source>
</evidence>
<proteinExistence type="predicted"/>
<dbReference type="RefSeq" id="WP_218022926.1">
    <property type="nucleotide sequence ID" value="NZ_QXDL01000088.1"/>
</dbReference>
<protein>
    <submittedName>
        <fullName evidence="4">CHRD domain protein</fullName>
    </submittedName>
</protein>
<feature type="domain" description="CHRD" evidence="3">
    <location>
        <begin position="36"/>
        <end position="183"/>
    </location>
</feature>
<dbReference type="PROSITE" id="PS50933">
    <property type="entry name" value="CHRD"/>
    <property type="match status" value="1"/>
</dbReference>
<evidence type="ECO:0000313" key="5">
    <source>
        <dbReference type="Proteomes" id="UP000265715"/>
    </source>
</evidence>
<dbReference type="PROSITE" id="PS51257">
    <property type="entry name" value="PROKAR_LIPOPROTEIN"/>
    <property type="match status" value="1"/>
</dbReference>
<keyword evidence="2" id="KW-0732">Signal</keyword>
<comment type="caution">
    <text evidence="4">The sequence shown here is derived from an EMBL/GenBank/DDBJ whole genome shotgun (WGS) entry which is preliminary data.</text>
</comment>
<dbReference type="EMBL" id="QXDL01000088">
    <property type="protein sequence ID" value="RIH83624.1"/>
    <property type="molecule type" value="Genomic_DNA"/>
</dbReference>
<evidence type="ECO:0000313" key="4">
    <source>
        <dbReference type="EMBL" id="RIH83624.1"/>
    </source>
</evidence>
<dbReference type="SMART" id="SM00754">
    <property type="entry name" value="CHRD"/>
    <property type="match status" value="1"/>
</dbReference>
<name>A0A399EG29_9DEIN</name>
<organism evidence="4 5">
    <name type="scientific">Calidithermus terrae</name>
    <dbReference type="NCBI Taxonomy" id="1408545"/>
    <lineage>
        <taxon>Bacteria</taxon>
        <taxon>Thermotogati</taxon>
        <taxon>Deinococcota</taxon>
        <taxon>Deinococci</taxon>
        <taxon>Thermales</taxon>
        <taxon>Thermaceae</taxon>
        <taxon>Calidithermus</taxon>
    </lineage>
</organism>
<dbReference type="Pfam" id="PF07452">
    <property type="entry name" value="CHRD"/>
    <property type="match status" value="1"/>
</dbReference>
<feature type="region of interest" description="Disordered" evidence="1">
    <location>
        <begin position="160"/>
        <end position="183"/>
    </location>
</feature>